<feature type="region of interest" description="Disordered" evidence="1">
    <location>
        <begin position="47"/>
        <end position="145"/>
    </location>
</feature>
<organism evidence="2 3">
    <name type="scientific">Lasius niger</name>
    <name type="common">Black garden ant</name>
    <dbReference type="NCBI Taxonomy" id="67767"/>
    <lineage>
        <taxon>Eukaryota</taxon>
        <taxon>Metazoa</taxon>
        <taxon>Ecdysozoa</taxon>
        <taxon>Arthropoda</taxon>
        <taxon>Hexapoda</taxon>
        <taxon>Insecta</taxon>
        <taxon>Pterygota</taxon>
        <taxon>Neoptera</taxon>
        <taxon>Endopterygota</taxon>
        <taxon>Hymenoptera</taxon>
        <taxon>Apocrita</taxon>
        <taxon>Aculeata</taxon>
        <taxon>Formicoidea</taxon>
        <taxon>Formicidae</taxon>
        <taxon>Formicinae</taxon>
        <taxon>Lasius</taxon>
        <taxon>Lasius</taxon>
    </lineage>
</organism>
<dbReference type="PaxDb" id="67767-A0A0J7K0H1"/>
<feature type="compositionally biased region" description="Low complexity" evidence="1">
    <location>
        <begin position="108"/>
        <end position="124"/>
    </location>
</feature>
<accession>A0A0J7K0H1</accession>
<protein>
    <submittedName>
        <fullName evidence="2">Uncharacterized protein</fullName>
    </submittedName>
</protein>
<dbReference type="AlphaFoldDB" id="A0A0J7K0H1"/>
<reference evidence="2 3" key="1">
    <citation type="submission" date="2015-04" db="EMBL/GenBank/DDBJ databases">
        <title>Lasius niger genome sequencing.</title>
        <authorList>
            <person name="Konorov E.A."/>
            <person name="Nikitin M.A."/>
            <person name="Kirill M.V."/>
            <person name="Chang P."/>
        </authorList>
    </citation>
    <scope>NUCLEOTIDE SEQUENCE [LARGE SCALE GENOMIC DNA]</scope>
    <source>
        <tissue evidence="2">Whole</tissue>
    </source>
</reference>
<dbReference type="EMBL" id="LBMM01019008">
    <property type="protein sequence ID" value="KMQ83646.1"/>
    <property type="molecule type" value="Genomic_DNA"/>
</dbReference>
<evidence type="ECO:0000256" key="1">
    <source>
        <dbReference type="SAM" id="MobiDB-lite"/>
    </source>
</evidence>
<name>A0A0J7K0H1_LASNI</name>
<evidence type="ECO:0000313" key="2">
    <source>
        <dbReference type="EMBL" id="KMQ83646.1"/>
    </source>
</evidence>
<dbReference type="Proteomes" id="UP000036403">
    <property type="component" value="Unassembled WGS sequence"/>
</dbReference>
<feature type="compositionally biased region" description="Basic and acidic residues" evidence="1">
    <location>
        <begin position="47"/>
        <end position="68"/>
    </location>
</feature>
<proteinExistence type="predicted"/>
<evidence type="ECO:0000313" key="3">
    <source>
        <dbReference type="Proteomes" id="UP000036403"/>
    </source>
</evidence>
<sequence length="178" mass="19693">MLRVEVLIERISAEISDKVASLLELDAAANSALANFVSHQHEDNNWQDTKWAERAHRRDEAGRSREGSTRISGQSMTKAMRMDKENEKQLPPQGFRTPSGRRESSMVPGALSSSSSEGPAPSLPTGEERQMVTVANEDTRKVEKEEPLKMATIDCATFSQEFGDSQDVGLVVPVVRHE</sequence>
<comment type="caution">
    <text evidence="2">The sequence shown here is derived from an EMBL/GenBank/DDBJ whole genome shotgun (WGS) entry which is preliminary data.</text>
</comment>
<keyword evidence="3" id="KW-1185">Reference proteome</keyword>
<feature type="non-terminal residue" evidence="2">
    <location>
        <position position="178"/>
    </location>
</feature>
<gene>
    <name evidence="2" type="ORF">RF55_19461</name>
</gene>